<dbReference type="Pfam" id="PF00392">
    <property type="entry name" value="GntR"/>
    <property type="match status" value="1"/>
</dbReference>
<evidence type="ECO:0000256" key="1">
    <source>
        <dbReference type="ARBA" id="ARBA00023015"/>
    </source>
</evidence>
<gene>
    <name evidence="5" type="ORF">DEM27_26485</name>
</gene>
<dbReference type="OrthoDB" id="8680240at2"/>
<dbReference type="InterPro" id="IPR036390">
    <property type="entry name" value="WH_DNA-bd_sf"/>
</dbReference>
<feature type="domain" description="HTH gntR-type" evidence="4">
    <location>
        <begin position="28"/>
        <end position="95"/>
    </location>
</feature>
<dbReference type="GO" id="GO:0003677">
    <property type="term" value="F:DNA binding"/>
    <property type="evidence" value="ECO:0007669"/>
    <property type="project" value="UniProtKB-KW"/>
</dbReference>
<name>A0A2U2DIT5_9HYPH</name>
<dbReference type="Gene3D" id="1.20.120.530">
    <property type="entry name" value="GntR ligand-binding domain-like"/>
    <property type="match status" value="1"/>
</dbReference>
<reference evidence="5 6" key="1">
    <citation type="submission" date="2018-05" db="EMBL/GenBank/DDBJ databases">
        <title>The draft genome of strain NS-104.</title>
        <authorList>
            <person name="Hang P."/>
            <person name="Jiang J."/>
        </authorList>
    </citation>
    <scope>NUCLEOTIDE SEQUENCE [LARGE SCALE GENOMIC DNA]</scope>
    <source>
        <strain evidence="5 6">NS-104</strain>
    </source>
</reference>
<dbReference type="InterPro" id="IPR008920">
    <property type="entry name" value="TF_FadR/GntR_C"/>
</dbReference>
<dbReference type="PANTHER" id="PTHR43537:SF20">
    <property type="entry name" value="HTH-TYPE TRANSCRIPTIONAL REPRESSOR GLAR"/>
    <property type="match status" value="1"/>
</dbReference>
<sequence length="243" mass="27372">MVSNIFENPWHFAKSGNEMADAKKKSSGTLAGDAYTLIHEAIRAGRFRPGDRLRFAELQALCGMSVTPVREALARLTAEGFTTLDNHKGYSVASLSLDELRDITAMRKLCESEALRLSILHGDDGWESRIIAAHHLMARLPRQRDDIPSVVRDDWDERHAAFHQALISACRSPILLEICEKLFTRADRYRRVSISVDLTRDVAAEHRMIMDRTLARDPEGAVEALCCHYQETANSLEQVLQAM</sequence>
<evidence type="ECO:0000256" key="2">
    <source>
        <dbReference type="ARBA" id="ARBA00023125"/>
    </source>
</evidence>
<keyword evidence="2" id="KW-0238">DNA-binding</keyword>
<dbReference type="AlphaFoldDB" id="A0A2U2DIT5"/>
<dbReference type="PROSITE" id="PS50949">
    <property type="entry name" value="HTH_GNTR"/>
    <property type="match status" value="1"/>
</dbReference>
<dbReference type="SMART" id="SM00345">
    <property type="entry name" value="HTH_GNTR"/>
    <property type="match status" value="1"/>
</dbReference>
<dbReference type="PANTHER" id="PTHR43537">
    <property type="entry name" value="TRANSCRIPTIONAL REGULATOR, GNTR FAMILY"/>
    <property type="match status" value="1"/>
</dbReference>
<evidence type="ECO:0000313" key="5">
    <source>
        <dbReference type="EMBL" id="PWE53216.1"/>
    </source>
</evidence>
<dbReference type="SUPFAM" id="SSF46785">
    <property type="entry name" value="Winged helix' DNA-binding domain"/>
    <property type="match status" value="1"/>
</dbReference>
<dbReference type="InterPro" id="IPR000524">
    <property type="entry name" value="Tscrpt_reg_HTH_GntR"/>
</dbReference>
<dbReference type="SMART" id="SM00895">
    <property type="entry name" value="FCD"/>
    <property type="match status" value="1"/>
</dbReference>
<dbReference type="Proteomes" id="UP000245252">
    <property type="component" value="Unassembled WGS sequence"/>
</dbReference>
<keyword evidence="3" id="KW-0804">Transcription</keyword>
<keyword evidence="6" id="KW-1185">Reference proteome</keyword>
<dbReference type="SUPFAM" id="SSF48008">
    <property type="entry name" value="GntR ligand-binding domain-like"/>
    <property type="match status" value="1"/>
</dbReference>
<dbReference type="Gene3D" id="1.10.10.10">
    <property type="entry name" value="Winged helix-like DNA-binding domain superfamily/Winged helix DNA-binding domain"/>
    <property type="match status" value="1"/>
</dbReference>
<organism evidence="5 6">
    <name type="scientific">Metarhizobium album</name>
    <dbReference type="NCBI Taxonomy" id="2182425"/>
    <lineage>
        <taxon>Bacteria</taxon>
        <taxon>Pseudomonadati</taxon>
        <taxon>Pseudomonadota</taxon>
        <taxon>Alphaproteobacteria</taxon>
        <taxon>Hyphomicrobiales</taxon>
        <taxon>Rhizobiaceae</taxon>
        <taxon>Metarhizobium</taxon>
    </lineage>
</organism>
<evidence type="ECO:0000259" key="4">
    <source>
        <dbReference type="PROSITE" id="PS50949"/>
    </source>
</evidence>
<dbReference type="EMBL" id="QFBC01000017">
    <property type="protein sequence ID" value="PWE53216.1"/>
    <property type="molecule type" value="Genomic_DNA"/>
</dbReference>
<keyword evidence="1" id="KW-0805">Transcription regulation</keyword>
<dbReference type="InterPro" id="IPR036388">
    <property type="entry name" value="WH-like_DNA-bd_sf"/>
</dbReference>
<comment type="caution">
    <text evidence="5">The sequence shown here is derived from an EMBL/GenBank/DDBJ whole genome shotgun (WGS) entry which is preliminary data.</text>
</comment>
<dbReference type="GO" id="GO:0003700">
    <property type="term" value="F:DNA-binding transcription factor activity"/>
    <property type="evidence" value="ECO:0007669"/>
    <property type="project" value="InterPro"/>
</dbReference>
<dbReference type="Pfam" id="PF07729">
    <property type="entry name" value="FCD"/>
    <property type="match status" value="1"/>
</dbReference>
<dbReference type="InterPro" id="IPR011711">
    <property type="entry name" value="GntR_C"/>
</dbReference>
<accession>A0A2U2DIT5</accession>
<evidence type="ECO:0000313" key="6">
    <source>
        <dbReference type="Proteomes" id="UP000245252"/>
    </source>
</evidence>
<protein>
    <submittedName>
        <fullName evidence="5">GntR family transcriptional regulator</fullName>
    </submittedName>
</protein>
<proteinExistence type="predicted"/>
<evidence type="ECO:0000256" key="3">
    <source>
        <dbReference type="ARBA" id="ARBA00023163"/>
    </source>
</evidence>